<dbReference type="VEuPathDB" id="TrichDB:TRFO_25125"/>
<evidence type="ECO:0000313" key="1">
    <source>
        <dbReference type="EMBL" id="OHT06816.1"/>
    </source>
</evidence>
<keyword evidence="2" id="KW-1185">Reference proteome</keyword>
<accession>A0A1J4K7F5</accession>
<comment type="caution">
    <text evidence="1">The sequence shown here is derived from an EMBL/GenBank/DDBJ whole genome shotgun (WGS) entry which is preliminary data.</text>
</comment>
<name>A0A1J4K7F5_9EUKA</name>
<dbReference type="Proteomes" id="UP000179807">
    <property type="component" value="Unassembled WGS sequence"/>
</dbReference>
<reference evidence="1" key="1">
    <citation type="submission" date="2016-10" db="EMBL/GenBank/DDBJ databases">
        <authorList>
            <person name="Benchimol M."/>
            <person name="Almeida L.G."/>
            <person name="Vasconcelos A.T."/>
            <person name="Perreira-Neves A."/>
            <person name="Rosa I.A."/>
            <person name="Tasca T."/>
            <person name="Bogo M.R."/>
            <person name="de Souza W."/>
        </authorList>
    </citation>
    <scope>NUCLEOTIDE SEQUENCE [LARGE SCALE GENOMIC DNA]</scope>
    <source>
        <strain evidence="1">K</strain>
    </source>
</reference>
<gene>
    <name evidence="1" type="ORF">TRFO_25125</name>
</gene>
<organism evidence="1 2">
    <name type="scientific">Tritrichomonas foetus</name>
    <dbReference type="NCBI Taxonomy" id="1144522"/>
    <lineage>
        <taxon>Eukaryota</taxon>
        <taxon>Metamonada</taxon>
        <taxon>Parabasalia</taxon>
        <taxon>Tritrichomonadida</taxon>
        <taxon>Tritrichomonadidae</taxon>
        <taxon>Tritrichomonas</taxon>
    </lineage>
</organism>
<dbReference type="AlphaFoldDB" id="A0A1J4K7F5"/>
<dbReference type="RefSeq" id="XP_068359952.1">
    <property type="nucleotide sequence ID" value="XM_068504153.1"/>
</dbReference>
<dbReference type="EMBL" id="MLAK01000715">
    <property type="protein sequence ID" value="OHT06816.1"/>
    <property type="molecule type" value="Genomic_DNA"/>
</dbReference>
<evidence type="ECO:0000313" key="2">
    <source>
        <dbReference type="Proteomes" id="UP000179807"/>
    </source>
</evidence>
<protein>
    <submittedName>
        <fullName evidence="1">Uncharacterized protein</fullName>
    </submittedName>
</protein>
<sequence length="315" mass="36481">MGRRKLGHPRVHRIIVLDSNFDKAIEIHELDEIGRLKKKIFNGKKAKRNDGNQLENSPFVHPQQNINSMNSQFDNQHLNDDQQINQNQIQYQQSQKQNFHPFPNPLLHYSNNYSNNQFNSNFQQSNTSNQMSKYHAPVNPILGSKINEEEEEFCENNKNEKNVQLSNFSFGRINDAQNGISNENQNIKNNFPQVVLNSSPYSAAAVAENRERTSIPFPIVSKPINEGEFLGENQKGSEMAFLFGNSNENNMNTKNSNIVRNAYSALYFKNNIFQNLSNMNKKFYLAFQKYRFAKFEVFNDPPLQTVPFFIEVTDN</sequence>
<proteinExistence type="predicted"/>
<dbReference type="GeneID" id="94838857"/>